<organism evidence="2 3">
    <name type="scientific">Williamsia limnetica</name>
    <dbReference type="NCBI Taxonomy" id="882452"/>
    <lineage>
        <taxon>Bacteria</taxon>
        <taxon>Bacillati</taxon>
        <taxon>Actinomycetota</taxon>
        <taxon>Actinomycetes</taxon>
        <taxon>Mycobacteriales</taxon>
        <taxon>Nocardiaceae</taxon>
        <taxon>Williamsia</taxon>
    </lineage>
</organism>
<dbReference type="OrthoDB" id="5422338at2"/>
<dbReference type="EMBL" id="QJSP01000012">
    <property type="protein sequence ID" value="PYE14600.1"/>
    <property type="molecule type" value="Genomic_DNA"/>
</dbReference>
<dbReference type="SUPFAM" id="SSF53474">
    <property type="entry name" value="alpha/beta-Hydrolases"/>
    <property type="match status" value="1"/>
</dbReference>
<dbReference type="InterPro" id="IPR029058">
    <property type="entry name" value="AB_hydrolase_fold"/>
</dbReference>
<comment type="caution">
    <text evidence="2">The sequence shown here is derived from an EMBL/GenBank/DDBJ whole genome shotgun (WGS) entry which is preliminary data.</text>
</comment>
<evidence type="ECO:0000259" key="1">
    <source>
        <dbReference type="Pfam" id="PF12697"/>
    </source>
</evidence>
<name>A0A318RKL0_WILLI</name>
<reference evidence="2 3" key="1">
    <citation type="submission" date="2018-06" db="EMBL/GenBank/DDBJ databases">
        <title>Genomic Encyclopedia of Type Strains, Phase IV (KMG-IV): sequencing the most valuable type-strain genomes for metagenomic binning, comparative biology and taxonomic classification.</title>
        <authorList>
            <person name="Goeker M."/>
        </authorList>
    </citation>
    <scope>NUCLEOTIDE SEQUENCE [LARGE SCALE GENOMIC DNA]</scope>
    <source>
        <strain evidence="2 3">DSM 45521</strain>
    </source>
</reference>
<dbReference type="PANTHER" id="PTHR43194:SF2">
    <property type="entry name" value="PEROXISOMAL MEMBRANE PROTEIN LPX1"/>
    <property type="match status" value="1"/>
</dbReference>
<dbReference type="InterPro" id="IPR050228">
    <property type="entry name" value="Carboxylesterase_BioH"/>
</dbReference>
<sequence length="349" mass="36839">MERSGRLEILAGTAGVATLGALAVGAAVRSITRRTPTSVDPNSIEDFGLIYDDHASIVVADDGVPLAVREVGPSDAPVTVVFVHGFCLRMSTWHFQRRDLAEQWGDDVRMVFFDHRGHGESGQASPKSCTIPQMAADIEAVLRSVVPVGPVVLVGHSMGGMAVMALASRRPELFGTRVIGVGLVASSAHGIAEAGLGRGLQNPLVDAFRLSVRQAPRAVEAGRGLTRLLMAPVLTAGSFGSTFHSPAVAEFTESVIQRTRIDTVVNFLRSLEEHDETAGLVVLSGIDTMVACGYEDKVTPLPNSVELHNKLGPNCELIGVAECGHMVMLENPAVITAAIDALVQRVGGQ</sequence>
<dbReference type="RefSeq" id="WP_110471247.1">
    <property type="nucleotide sequence ID" value="NZ_QJSP01000012.1"/>
</dbReference>
<dbReference type="AlphaFoldDB" id="A0A318RKL0"/>
<gene>
    <name evidence="2" type="ORF">DFR67_11261</name>
</gene>
<dbReference type="PANTHER" id="PTHR43194">
    <property type="entry name" value="HYDROLASE ALPHA/BETA FOLD FAMILY"/>
    <property type="match status" value="1"/>
</dbReference>
<accession>A0A318RKL0</accession>
<dbReference type="InterPro" id="IPR000073">
    <property type="entry name" value="AB_hydrolase_1"/>
</dbReference>
<evidence type="ECO:0000313" key="3">
    <source>
        <dbReference type="Proteomes" id="UP000247591"/>
    </source>
</evidence>
<dbReference type="Pfam" id="PF12697">
    <property type="entry name" value="Abhydrolase_6"/>
    <property type="match status" value="1"/>
</dbReference>
<dbReference type="GO" id="GO:0003824">
    <property type="term" value="F:catalytic activity"/>
    <property type="evidence" value="ECO:0007669"/>
    <property type="project" value="UniProtKB-ARBA"/>
</dbReference>
<proteinExistence type="predicted"/>
<dbReference type="Gene3D" id="3.40.50.1820">
    <property type="entry name" value="alpha/beta hydrolase"/>
    <property type="match status" value="1"/>
</dbReference>
<protein>
    <submittedName>
        <fullName evidence="2">Pimeloyl-ACP methyl ester carboxylesterase</fullName>
    </submittedName>
</protein>
<dbReference type="Proteomes" id="UP000247591">
    <property type="component" value="Unassembled WGS sequence"/>
</dbReference>
<feature type="domain" description="AB hydrolase-1" evidence="1">
    <location>
        <begin position="80"/>
        <end position="336"/>
    </location>
</feature>
<keyword evidence="3" id="KW-1185">Reference proteome</keyword>
<evidence type="ECO:0000313" key="2">
    <source>
        <dbReference type="EMBL" id="PYE14600.1"/>
    </source>
</evidence>